<dbReference type="FunFam" id="2.40.37.10:FF:000002">
    <property type="entry name" value="Alanine racemase"/>
    <property type="match status" value="1"/>
</dbReference>
<dbReference type="Proteomes" id="UP001205843">
    <property type="component" value="Unassembled WGS sequence"/>
</dbReference>
<evidence type="ECO:0000256" key="8">
    <source>
        <dbReference type="ARBA" id="ARBA00037912"/>
    </source>
</evidence>
<evidence type="ECO:0000313" key="14">
    <source>
        <dbReference type="Proteomes" id="UP001205843"/>
    </source>
</evidence>
<evidence type="ECO:0000256" key="4">
    <source>
        <dbReference type="ARBA" id="ARBA00007880"/>
    </source>
</evidence>
<evidence type="ECO:0000256" key="2">
    <source>
        <dbReference type="ARBA" id="ARBA00001933"/>
    </source>
</evidence>
<comment type="pathway">
    <text evidence="8 9">Amino-acid biosynthesis; D-alanine biosynthesis; D-alanine from L-alanine: step 1/1.</text>
</comment>
<dbReference type="InterPro" id="IPR020622">
    <property type="entry name" value="Ala_racemase_pyridoxalP-BS"/>
</dbReference>
<dbReference type="AlphaFoldDB" id="A0AAE3G719"/>
<dbReference type="EC" id="5.1.1.1" evidence="5 9"/>
<gene>
    <name evidence="13" type="ORF">J2T57_002165</name>
</gene>
<reference evidence="13" key="1">
    <citation type="submission" date="2022-03" db="EMBL/GenBank/DDBJ databases">
        <title>Genomic Encyclopedia of Type Strains, Phase III (KMG-III): the genomes of soil and plant-associated and newly described type strains.</title>
        <authorList>
            <person name="Whitman W."/>
        </authorList>
    </citation>
    <scope>NUCLEOTIDE SEQUENCE</scope>
    <source>
        <strain evidence="13">ANL 6-2</strain>
    </source>
</reference>
<dbReference type="GO" id="GO:0030170">
    <property type="term" value="F:pyridoxal phosphate binding"/>
    <property type="evidence" value="ECO:0007669"/>
    <property type="project" value="UniProtKB-UniRule"/>
</dbReference>
<keyword evidence="6 9" id="KW-0663">Pyridoxal phosphate</keyword>
<evidence type="ECO:0000259" key="12">
    <source>
        <dbReference type="SMART" id="SM01005"/>
    </source>
</evidence>
<dbReference type="Gene3D" id="3.20.20.10">
    <property type="entry name" value="Alanine racemase"/>
    <property type="match status" value="1"/>
</dbReference>
<evidence type="ECO:0000313" key="13">
    <source>
        <dbReference type="EMBL" id="MCP1675027.1"/>
    </source>
</evidence>
<dbReference type="GO" id="GO:0005829">
    <property type="term" value="C:cytosol"/>
    <property type="evidence" value="ECO:0007669"/>
    <property type="project" value="TreeGrafter"/>
</dbReference>
<dbReference type="RefSeq" id="WP_253477812.1">
    <property type="nucleotide sequence ID" value="NZ_JALJXV010000004.1"/>
</dbReference>
<feature type="domain" description="Alanine racemase C-terminal" evidence="12">
    <location>
        <begin position="233"/>
        <end position="358"/>
    </location>
</feature>
<protein>
    <recommendedName>
        <fullName evidence="5 9">Alanine racemase</fullName>
        <ecNumber evidence="5 9">5.1.1.1</ecNumber>
    </recommendedName>
</protein>
<evidence type="ECO:0000256" key="6">
    <source>
        <dbReference type="ARBA" id="ARBA00022898"/>
    </source>
</evidence>
<dbReference type="GO" id="GO:0008784">
    <property type="term" value="F:alanine racemase activity"/>
    <property type="evidence" value="ECO:0007669"/>
    <property type="project" value="UniProtKB-UniRule"/>
</dbReference>
<evidence type="ECO:0000256" key="5">
    <source>
        <dbReference type="ARBA" id="ARBA00013089"/>
    </source>
</evidence>
<evidence type="ECO:0000256" key="11">
    <source>
        <dbReference type="PIRSR" id="PIRSR600821-52"/>
    </source>
</evidence>
<dbReference type="InterPro" id="IPR011079">
    <property type="entry name" value="Ala_racemase_C"/>
</dbReference>
<feature type="binding site" evidence="9 11">
    <location>
        <position position="130"/>
    </location>
    <ligand>
        <name>substrate</name>
    </ligand>
</feature>
<name>A0AAE3G719_9GAMM</name>
<dbReference type="SUPFAM" id="SSF50621">
    <property type="entry name" value="Alanine racemase C-terminal domain-like"/>
    <property type="match status" value="1"/>
</dbReference>
<keyword evidence="14" id="KW-1185">Reference proteome</keyword>
<dbReference type="InterPro" id="IPR029066">
    <property type="entry name" value="PLP-binding_barrel"/>
</dbReference>
<comment type="function">
    <text evidence="9">Catalyzes the interconversion of L-alanine and D-alanine. May also act on other amino acids.</text>
</comment>
<dbReference type="PANTHER" id="PTHR30511">
    <property type="entry name" value="ALANINE RACEMASE"/>
    <property type="match status" value="1"/>
</dbReference>
<dbReference type="FunFam" id="3.20.20.10:FF:000002">
    <property type="entry name" value="Alanine racemase"/>
    <property type="match status" value="1"/>
</dbReference>
<evidence type="ECO:0000256" key="3">
    <source>
        <dbReference type="ARBA" id="ARBA00004752"/>
    </source>
</evidence>
<dbReference type="CDD" id="cd06827">
    <property type="entry name" value="PLPDE_III_AR_proteobact"/>
    <property type="match status" value="1"/>
</dbReference>
<feature type="binding site" evidence="9 11">
    <location>
        <position position="302"/>
    </location>
    <ligand>
        <name>substrate</name>
    </ligand>
</feature>
<evidence type="ECO:0000256" key="10">
    <source>
        <dbReference type="PIRSR" id="PIRSR600821-50"/>
    </source>
</evidence>
<dbReference type="SUPFAM" id="SSF51419">
    <property type="entry name" value="PLP-binding barrel"/>
    <property type="match status" value="1"/>
</dbReference>
<sequence length="370" mass="40682">MSRDTRAVISTDALRHNLEVARQHADGGRVMAVIKANGYGHGLLRVAGALRQADAFAVTCMEEAIPLREAGYAHPILLLEGVFEPAELKQACRYRLDIAVHSEWQLRLLEDTRLPRPLSVWLKIDSGMHRLGFQPDAVAAIHQRLLDCAWIGPHVRFMTHLACADDRHDERTRLQVGNFDAVTRDLAGEHSIANSAGVLGWPEARRDWLRPGVMLYGVNPFIDGMEAPALRPAMTLKSRLIAINQYKAGDSVGYGATWTCPEDMPVGVVAIGYGDGYPRHAVSGTPVLVNDRETQLVGRVSMDMLSVDLRGLEQEVDIGDEVTLWGQGLPVERVAEKAGTIAYELLCGVTSRVHVQLGRDSLRGENPQPV</sequence>
<dbReference type="InterPro" id="IPR000821">
    <property type="entry name" value="Ala_racemase"/>
</dbReference>
<proteinExistence type="inferred from homology"/>
<dbReference type="PANTHER" id="PTHR30511:SF4">
    <property type="entry name" value="ALANINE RACEMASE, BIOSYNTHETIC"/>
    <property type="match status" value="1"/>
</dbReference>
<comment type="pathway">
    <text evidence="3">Cell wall biogenesis; peptidoglycan biosynthesis.</text>
</comment>
<dbReference type="Gene3D" id="2.40.37.10">
    <property type="entry name" value="Lyase, Ornithine Decarboxylase, Chain A, domain 1"/>
    <property type="match status" value="1"/>
</dbReference>
<feature type="active site" description="Proton acceptor; specific for D-alanine" evidence="9">
    <location>
        <position position="35"/>
    </location>
</feature>
<comment type="cofactor">
    <cofactor evidence="2 9 10">
        <name>pyridoxal 5'-phosphate</name>
        <dbReference type="ChEBI" id="CHEBI:597326"/>
    </cofactor>
</comment>
<feature type="active site" description="Proton acceptor; specific for L-alanine" evidence="9">
    <location>
        <position position="254"/>
    </location>
</feature>
<dbReference type="EMBL" id="JALJXV010000004">
    <property type="protein sequence ID" value="MCP1675027.1"/>
    <property type="molecule type" value="Genomic_DNA"/>
</dbReference>
<dbReference type="SMART" id="SM01005">
    <property type="entry name" value="Ala_racemase_C"/>
    <property type="match status" value="1"/>
</dbReference>
<comment type="similarity">
    <text evidence="4 9">Belongs to the alanine racemase family.</text>
</comment>
<dbReference type="PRINTS" id="PR00992">
    <property type="entry name" value="ALARACEMASE"/>
</dbReference>
<dbReference type="InterPro" id="IPR009006">
    <property type="entry name" value="Ala_racemase/Decarboxylase_C"/>
</dbReference>
<accession>A0AAE3G719</accession>
<dbReference type="GO" id="GO:0030632">
    <property type="term" value="P:D-alanine biosynthetic process"/>
    <property type="evidence" value="ECO:0007669"/>
    <property type="project" value="UniProtKB-UniRule"/>
</dbReference>
<evidence type="ECO:0000256" key="1">
    <source>
        <dbReference type="ARBA" id="ARBA00000316"/>
    </source>
</evidence>
<dbReference type="NCBIfam" id="TIGR00492">
    <property type="entry name" value="alr"/>
    <property type="match status" value="1"/>
</dbReference>
<evidence type="ECO:0000256" key="7">
    <source>
        <dbReference type="ARBA" id="ARBA00023235"/>
    </source>
</evidence>
<feature type="modified residue" description="N6-(pyridoxal phosphate)lysine" evidence="9 10">
    <location>
        <position position="35"/>
    </location>
</feature>
<keyword evidence="7 9" id="KW-0413">Isomerase</keyword>
<dbReference type="HAMAP" id="MF_01201">
    <property type="entry name" value="Ala_racemase"/>
    <property type="match status" value="1"/>
</dbReference>
<comment type="caution">
    <text evidence="13">The sequence shown here is derived from an EMBL/GenBank/DDBJ whole genome shotgun (WGS) entry which is preliminary data.</text>
</comment>
<dbReference type="InterPro" id="IPR001608">
    <property type="entry name" value="Ala_racemase_N"/>
</dbReference>
<dbReference type="PROSITE" id="PS00395">
    <property type="entry name" value="ALANINE_RACEMASE"/>
    <property type="match status" value="1"/>
</dbReference>
<organism evidence="13 14">
    <name type="scientific">Natronocella acetinitrilica</name>
    <dbReference type="NCBI Taxonomy" id="414046"/>
    <lineage>
        <taxon>Bacteria</taxon>
        <taxon>Pseudomonadati</taxon>
        <taxon>Pseudomonadota</taxon>
        <taxon>Gammaproteobacteria</taxon>
        <taxon>Chromatiales</taxon>
        <taxon>Ectothiorhodospiraceae</taxon>
        <taxon>Natronocella</taxon>
    </lineage>
</organism>
<evidence type="ECO:0000256" key="9">
    <source>
        <dbReference type="HAMAP-Rule" id="MF_01201"/>
    </source>
</evidence>
<dbReference type="Pfam" id="PF00842">
    <property type="entry name" value="Ala_racemase_C"/>
    <property type="match status" value="1"/>
</dbReference>
<dbReference type="Pfam" id="PF01168">
    <property type="entry name" value="Ala_racemase_N"/>
    <property type="match status" value="1"/>
</dbReference>
<comment type="catalytic activity">
    <reaction evidence="1 9">
        <text>L-alanine = D-alanine</text>
        <dbReference type="Rhea" id="RHEA:20249"/>
        <dbReference type="ChEBI" id="CHEBI:57416"/>
        <dbReference type="ChEBI" id="CHEBI:57972"/>
        <dbReference type="EC" id="5.1.1.1"/>
    </reaction>
</comment>